<sequence>MLNGAIPLSHASAGPLNDIVVPVINGKATNRKQLSSIVKIESYQRSGLFFRDETDPDYKGTISAYPTLTEMLVSATEMSEVGKQTMRENAIHVAREKFGRGAFSAKWNKSISKALFIERVRRSNRGKVEQLY</sequence>
<accession>A0A099NVC8</accession>
<organism evidence="1 2">
    <name type="scientific">Pichia kudriavzevii</name>
    <name type="common">Yeast</name>
    <name type="synonym">Issatchenkia orientalis</name>
    <dbReference type="NCBI Taxonomy" id="4909"/>
    <lineage>
        <taxon>Eukaryota</taxon>
        <taxon>Fungi</taxon>
        <taxon>Dikarya</taxon>
        <taxon>Ascomycota</taxon>
        <taxon>Saccharomycotina</taxon>
        <taxon>Pichiomycetes</taxon>
        <taxon>Pichiales</taxon>
        <taxon>Pichiaceae</taxon>
        <taxon>Pichia</taxon>
    </lineage>
</organism>
<evidence type="ECO:0000313" key="2">
    <source>
        <dbReference type="Proteomes" id="UP000029867"/>
    </source>
</evidence>
<evidence type="ECO:0000313" key="1">
    <source>
        <dbReference type="EMBL" id="KGK35861.1"/>
    </source>
</evidence>
<reference evidence="2" key="1">
    <citation type="journal article" date="2014" name="Microb. Cell Fact.">
        <title>Exploiting Issatchenkia orientalis SD108 for succinic acid production.</title>
        <authorList>
            <person name="Xiao H."/>
            <person name="Shao Z."/>
            <person name="Jiang Y."/>
            <person name="Dole S."/>
            <person name="Zhao H."/>
        </authorList>
    </citation>
    <scope>NUCLEOTIDE SEQUENCE [LARGE SCALE GENOMIC DNA]</scope>
    <source>
        <strain evidence="2">SD108</strain>
    </source>
</reference>
<name>A0A099NVC8_PICKU</name>
<gene>
    <name evidence="1" type="ORF">JL09_g4988</name>
</gene>
<comment type="caution">
    <text evidence="1">The sequence shown here is derived from an EMBL/GenBank/DDBJ whole genome shotgun (WGS) entry which is preliminary data.</text>
</comment>
<proteinExistence type="predicted"/>
<protein>
    <submittedName>
        <fullName evidence="1">Uncharacterized protein</fullName>
    </submittedName>
</protein>
<dbReference type="AlphaFoldDB" id="A0A099NVC8"/>
<dbReference type="VEuPathDB" id="FungiDB:C5L36_0C07940"/>
<dbReference type="Proteomes" id="UP000029867">
    <property type="component" value="Unassembled WGS sequence"/>
</dbReference>
<dbReference type="EMBL" id="JQFK01000290">
    <property type="protein sequence ID" value="KGK35861.1"/>
    <property type="molecule type" value="Genomic_DNA"/>
</dbReference>
<dbReference type="HOGENOM" id="CLU_1917336_0_0_1"/>